<dbReference type="OrthoDB" id="8453666at2"/>
<reference evidence="1 2" key="1">
    <citation type="submission" date="2016-12" db="EMBL/GenBank/DDBJ databases">
        <title>The genome of dimorphic prosthecate Glycocaulis alkaliphilus 6b-8t, isolated from crude oil dictates its adaptability in petroleum environments.</title>
        <authorList>
            <person name="Wu X.-L."/>
            <person name="Geng S."/>
        </authorList>
    </citation>
    <scope>NUCLEOTIDE SEQUENCE [LARGE SCALE GENOMIC DNA]</scope>
    <source>
        <strain evidence="1 2">6B-8</strain>
    </source>
</reference>
<accession>A0A3T0EC12</accession>
<proteinExistence type="predicted"/>
<dbReference type="SUPFAM" id="SSF56059">
    <property type="entry name" value="Glutathione synthetase ATP-binding domain-like"/>
    <property type="match status" value="1"/>
</dbReference>
<keyword evidence="2" id="KW-1185">Reference proteome</keyword>
<dbReference type="KEGG" id="gak:X907_2127"/>
<dbReference type="AlphaFoldDB" id="A0A3T0EC12"/>
<evidence type="ECO:0008006" key="3">
    <source>
        <dbReference type="Google" id="ProtNLM"/>
    </source>
</evidence>
<gene>
    <name evidence="1" type="ORF">X907_2127</name>
</gene>
<protein>
    <recommendedName>
        <fullName evidence="3">ATP-grasp domain-containing protein</fullName>
    </recommendedName>
</protein>
<dbReference type="Proteomes" id="UP000286954">
    <property type="component" value="Chromosome"/>
</dbReference>
<organism evidence="1 2">
    <name type="scientific">Glycocaulis alkaliphilus</name>
    <dbReference type="NCBI Taxonomy" id="1434191"/>
    <lineage>
        <taxon>Bacteria</taxon>
        <taxon>Pseudomonadati</taxon>
        <taxon>Pseudomonadota</taxon>
        <taxon>Alphaproteobacteria</taxon>
        <taxon>Maricaulales</taxon>
        <taxon>Maricaulaceae</taxon>
        <taxon>Glycocaulis</taxon>
    </lineage>
</organism>
<dbReference type="RefSeq" id="WP_127567753.1">
    <property type="nucleotide sequence ID" value="NZ_BMFB01000001.1"/>
</dbReference>
<name>A0A3T0EC12_9PROT</name>
<evidence type="ECO:0000313" key="2">
    <source>
        <dbReference type="Proteomes" id="UP000286954"/>
    </source>
</evidence>
<dbReference type="Gene3D" id="3.30.470.20">
    <property type="entry name" value="ATP-grasp fold, B domain"/>
    <property type="match status" value="1"/>
</dbReference>
<sequence>MASSAWWNDFRYAKGTMHVKKTGAAVPIEPAIVRDFLNWCVFHGWVECARHSVVSDGPRIWFSPDQPRPWYLIWPVMALSRARFARHPSEADVIFTFDDATWVPERPVPLHVPVLNARCSDISKTHVAEVFEQVSGRALRCDPLNYGAPYVEKSEQNAAHDGRILYQPQAPRDGYTYQRLINNLDHDGNVLDLRCSTIGGEIVQVYLKRRPVERRFANSNTRVTLADPATVFTAVERAMIARFCSAMELDWGGIDVLRDRDTGELWIVDVNKTDMGPTITLGLKDKITAVRRLATRLDAYLEARLHQKQSAIAA</sequence>
<evidence type="ECO:0000313" key="1">
    <source>
        <dbReference type="EMBL" id="AZU04648.1"/>
    </source>
</evidence>
<dbReference type="EMBL" id="CP018911">
    <property type="protein sequence ID" value="AZU04648.1"/>
    <property type="molecule type" value="Genomic_DNA"/>
</dbReference>